<accession>A0AA86J8R3</accession>
<feature type="domain" description="Metallo-beta-lactamase" evidence="1">
    <location>
        <begin position="90"/>
        <end position="286"/>
    </location>
</feature>
<name>A0AA86J8R3_9ENTR</name>
<proteinExistence type="predicted"/>
<protein>
    <submittedName>
        <fullName evidence="2">MBL fold metallo-hydrolase</fullName>
    </submittedName>
</protein>
<dbReference type="AlphaFoldDB" id="A0AA86J8R3"/>
<gene>
    <name evidence="2" type="ORF">ENKO_19530</name>
</gene>
<dbReference type="Gene3D" id="3.60.15.10">
    <property type="entry name" value="Ribonuclease Z/Hydroxyacylglutathione hydrolase-like"/>
    <property type="match status" value="1"/>
</dbReference>
<dbReference type="RefSeq" id="WP_088218749.1">
    <property type="nucleotide sequence ID" value="NZ_AP024590.1"/>
</dbReference>
<dbReference type="SUPFAM" id="SSF56281">
    <property type="entry name" value="Metallo-hydrolase/oxidoreductase"/>
    <property type="match status" value="1"/>
</dbReference>
<evidence type="ECO:0000313" key="2">
    <source>
        <dbReference type="EMBL" id="BCU55359.1"/>
    </source>
</evidence>
<sequence>MVWKNPWYNPALPHHTPDGFRNLSETEHQPGDVERWRKARRAAGLPLAPQGGYAAFIDNWWQRATISGEDDRVWWLGHTSMLLRLDGAFLLIDPVFSQRASPVSFSGPQRKTPPSLSVNELPALDAILISHNHYDHLDKRTLRALVKRFPDVTLFVPLGLGDWCRRRGVRHVVELDWWEQRTIKGLTLSAVPAQHWSMRTLWDRNRSLWCGWVVASPTQRFWFTGDTGFTPTLAEIPDRLGPFDMVALPAGAYAPRWFMASHHMDPQQAMQLWKLAGEPLAFPVHWGVFELADESLDEPVRELRHELNDAGAQRDNFRILKIGQYLSFPVKISS</sequence>
<organism evidence="2 3">
    <name type="scientific">Enterobacter kobei</name>
    <dbReference type="NCBI Taxonomy" id="208224"/>
    <lineage>
        <taxon>Bacteria</taxon>
        <taxon>Pseudomonadati</taxon>
        <taxon>Pseudomonadota</taxon>
        <taxon>Gammaproteobacteria</taxon>
        <taxon>Enterobacterales</taxon>
        <taxon>Enterobacteriaceae</taxon>
        <taxon>Enterobacter</taxon>
        <taxon>Enterobacter cloacae complex</taxon>
    </lineage>
</organism>
<dbReference type="InterPro" id="IPR001279">
    <property type="entry name" value="Metallo-B-lactamas"/>
</dbReference>
<dbReference type="PANTHER" id="PTHR15032">
    <property type="entry name" value="N-ACYL-PHOSPHATIDYLETHANOLAMINE-HYDROLYZING PHOSPHOLIPASE D"/>
    <property type="match status" value="1"/>
</dbReference>
<dbReference type="InterPro" id="IPR036866">
    <property type="entry name" value="RibonucZ/Hydroxyglut_hydro"/>
</dbReference>
<dbReference type="Proteomes" id="UP000682928">
    <property type="component" value="Chromosome"/>
</dbReference>
<dbReference type="Pfam" id="PF12706">
    <property type="entry name" value="Lactamase_B_2"/>
    <property type="match status" value="1"/>
</dbReference>
<dbReference type="PANTHER" id="PTHR15032:SF4">
    <property type="entry name" value="N-ACYL-PHOSPHATIDYLETHANOLAMINE-HYDROLYZING PHOSPHOLIPASE D"/>
    <property type="match status" value="1"/>
</dbReference>
<dbReference type="EMBL" id="AP024590">
    <property type="protein sequence ID" value="BCU55359.1"/>
    <property type="molecule type" value="Genomic_DNA"/>
</dbReference>
<dbReference type="GO" id="GO:0005737">
    <property type="term" value="C:cytoplasm"/>
    <property type="evidence" value="ECO:0007669"/>
    <property type="project" value="TreeGrafter"/>
</dbReference>
<reference evidence="2" key="1">
    <citation type="submission" date="2021-04" db="EMBL/GenBank/DDBJ databases">
        <title>Difference and commonality of drug resistance evolution in various bacteria. and drug sensitivity profiles.</title>
        <authorList>
            <person name="Maeda T."/>
            <person name="Shibai A."/>
            <person name="Kawada K."/>
            <person name="Kotani H."/>
            <person name="Tarusawa Y."/>
            <person name="Tanabe K."/>
            <person name="Furusawa C."/>
        </authorList>
    </citation>
    <scope>NUCLEOTIDE SEQUENCE</scope>
    <source>
        <strain evidence="2">JCM 8580</strain>
    </source>
</reference>
<evidence type="ECO:0000259" key="1">
    <source>
        <dbReference type="Pfam" id="PF12706"/>
    </source>
</evidence>
<evidence type="ECO:0000313" key="3">
    <source>
        <dbReference type="Proteomes" id="UP000682928"/>
    </source>
</evidence>